<name>A0A329QYZ3_9ACTN</name>
<protein>
    <recommendedName>
        <fullName evidence="1">3-hydroxyisobutyrate dehydrogenase-like NAD-binding domain-containing protein</fullName>
    </recommendedName>
</protein>
<keyword evidence="3" id="KW-1185">Reference proteome</keyword>
<dbReference type="PANTHER" id="PTHR22981:SF80">
    <property type="entry name" value="BLR4309 PROTEIN"/>
    <property type="match status" value="1"/>
</dbReference>
<dbReference type="SUPFAM" id="SSF48179">
    <property type="entry name" value="6-phosphogluconate dehydrogenase C-terminal domain-like"/>
    <property type="match status" value="1"/>
</dbReference>
<dbReference type="GO" id="GO:0051287">
    <property type="term" value="F:NAD binding"/>
    <property type="evidence" value="ECO:0007669"/>
    <property type="project" value="InterPro"/>
</dbReference>
<dbReference type="Proteomes" id="UP000250462">
    <property type="component" value="Unassembled WGS sequence"/>
</dbReference>
<dbReference type="EMBL" id="QMIG01000003">
    <property type="protein sequence ID" value="RAW17610.1"/>
    <property type="molecule type" value="Genomic_DNA"/>
</dbReference>
<dbReference type="InterPro" id="IPR013328">
    <property type="entry name" value="6PGD_dom2"/>
</dbReference>
<dbReference type="InterPro" id="IPR008927">
    <property type="entry name" value="6-PGluconate_DH-like_C_sf"/>
</dbReference>
<accession>A0A329QYZ3</accession>
<gene>
    <name evidence="2" type="ORF">DPM12_06410</name>
</gene>
<dbReference type="InterPro" id="IPR029154">
    <property type="entry name" value="HIBADH-like_NADP-bd"/>
</dbReference>
<evidence type="ECO:0000313" key="2">
    <source>
        <dbReference type="EMBL" id="RAW17610.1"/>
    </source>
</evidence>
<sequence length="123" mass="13180">METPMPSAEPVMRCLGSELHRCGPLGSGQVIKLANNLVSCANIAVLAEAYALTRRAGANADVLVDVMPHTSADSWQLRHTLIGKVLQGDLPPCSSWGSRPRTCACSTSWPESWPHRSAADVRS</sequence>
<dbReference type="PANTHER" id="PTHR22981">
    <property type="entry name" value="3-HYDROXYISOBUTYRATE DEHYDROGENASE-RELATED"/>
    <property type="match status" value="1"/>
</dbReference>
<dbReference type="Gene3D" id="1.10.1040.10">
    <property type="entry name" value="N-(1-d-carboxylethyl)-l-norvaline Dehydrogenase, domain 2"/>
    <property type="match status" value="1"/>
</dbReference>
<dbReference type="OrthoDB" id="3185659at2"/>
<proteinExistence type="predicted"/>
<feature type="domain" description="3-hydroxyisobutyrate dehydrogenase-like NAD-binding" evidence="1">
    <location>
        <begin position="26"/>
        <end position="92"/>
    </location>
</feature>
<dbReference type="AlphaFoldDB" id="A0A329QYZ3"/>
<comment type="caution">
    <text evidence="2">The sequence shown here is derived from an EMBL/GenBank/DDBJ whole genome shotgun (WGS) entry which is preliminary data.</text>
</comment>
<evidence type="ECO:0000313" key="3">
    <source>
        <dbReference type="Proteomes" id="UP000250462"/>
    </source>
</evidence>
<evidence type="ECO:0000259" key="1">
    <source>
        <dbReference type="Pfam" id="PF14833"/>
    </source>
</evidence>
<dbReference type="Pfam" id="PF14833">
    <property type="entry name" value="NAD_binding_11"/>
    <property type="match status" value="1"/>
</dbReference>
<reference evidence="2 3" key="1">
    <citation type="submission" date="2018-06" db="EMBL/GenBank/DDBJ databases">
        <title>Phytoactinopolyspora halophila sp. nov., a novel halophilic actinomycete isolated from a saline soil in China.</title>
        <authorList>
            <person name="Tang S.-K."/>
        </authorList>
    </citation>
    <scope>NUCLEOTIDE SEQUENCE [LARGE SCALE GENOMIC DNA]</scope>
    <source>
        <strain evidence="2 3">YIM 96934</strain>
    </source>
</reference>
<dbReference type="GO" id="GO:0016616">
    <property type="term" value="F:oxidoreductase activity, acting on the CH-OH group of donors, NAD or NADP as acceptor"/>
    <property type="evidence" value="ECO:0007669"/>
    <property type="project" value="TreeGrafter"/>
</dbReference>
<organism evidence="2 3">
    <name type="scientific">Phytoactinopolyspora halophila</name>
    <dbReference type="NCBI Taxonomy" id="1981511"/>
    <lineage>
        <taxon>Bacteria</taxon>
        <taxon>Bacillati</taxon>
        <taxon>Actinomycetota</taxon>
        <taxon>Actinomycetes</taxon>
        <taxon>Jiangellales</taxon>
        <taxon>Jiangellaceae</taxon>
        <taxon>Phytoactinopolyspora</taxon>
    </lineage>
</organism>